<comment type="caution">
    <text evidence="5">The sequence shown here is derived from an EMBL/GenBank/DDBJ whole genome shotgun (WGS) entry which is preliminary data.</text>
</comment>
<organism evidence="5 6">
    <name type="scientific">Paenibacillus campinasensis</name>
    <dbReference type="NCBI Taxonomy" id="66347"/>
    <lineage>
        <taxon>Bacteria</taxon>
        <taxon>Bacillati</taxon>
        <taxon>Bacillota</taxon>
        <taxon>Bacilli</taxon>
        <taxon>Bacillales</taxon>
        <taxon>Paenibacillaceae</taxon>
        <taxon>Paenibacillus</taxon>
    </lineage>
</organism>
<accession>A0ABW9SWA7</accession>
<evidence type="ECO:0000256" key="3">
    <source>
        <dbReference type="RuleBase" id="RU003694"/>
    </source>
</evidence>
<dbReference type="PANTHER" id="PTHR11712:SF336">
    <property type="entry name" value="3-OXOACYL-[ACYL-CARRIER-PROTEIN] SYNTHASE, MITOCHONDRIAL"/>
    <property type="match status" value="1"/>
</dbReference>
<dbReference type="InterPro" id="IPR014030">
    <property type="entry name" value="Ketoacyl_synth_N"/>
</dbReference>
<name>A0ABW9SWA7_9BACL</name>
<comment type="similarity">
    <text evidence="1 3">Belongs to the thiolase-like superfamily. Beta-ketoacyl-ACP synthases family.</text>
</comment>
<keyword evidence="6" id="KW-1185">Reference proteome</keyword>
<evidence type="ECO:0000259" key="4">
    <source>
        <dbReference type="PROSITE" id="PS52004"/>
    </source>
</evidence>
<reference evidence="5 6" key="1">
    <citation type="submission" date="2019-11" db="EMBL/GenBank/DDBJ databases">
        <title>Draft genome sequences of five Paenibacillus species of dairy origin.</title>
        <authorList>
            <person name="Olajide A.M."/>
            <person name="Chen S."/>
            <person name="Lapointe G."/>
        </authorList>
    </citation>
    <scope>NUCLEOTIDE SEQUENCE [LARGE SCALE GENOMIC DNA]</scope>
    <source>
        <strain evidence="5 6">3CS1</strain>
    </source>
</reference>
<dbReference type="Pfam" id="PF00109">
    <property type="entry name" value="ketoacyl-synt"/>
    <property type="match status" value="1"/>
</dbReference>
<protein>
    <submittedName>
        <fullName evidence="5">Beta-ketoacyl synthase</fullName>
    </submittedName>
</protein>
<dbReference type="SUPFAM" id="SSF53901">
    <property type="entry name" value="Thiolase-like"/>
    <property type="match status" value="1"/>
</dbReference>
<dbReference type="InterPro" id="IPR016039">
    <property type="entry name" value="Thiolase-like"/>
</dbReference>
<dbReference type="PANTHER" id="PTHR11712">
    <property type="entry name" value="POLYKETIDE SYNTHASE-RELATED"/>
    <property type="match status" value="1"/>
</dbReference>
<dbReference type="PROSITE" id="PS52004">
    <property type="entry name" value="KS3_2"/>
    <property type="match status" value="1"/>
</dbReference>
<dbReference type="Proteomes" id="UP000435177">
    <property type="component" value="Unassembled WGS sequence"/>
</dbReference>
<dbReference type="Gene3D" id="3.40.47.10">
    <property type="match status" value="1"/>
</dbReference>
<dbReference type="RefSeq" id="WP_155617557.1">
    <property type="nucleotide sequence ID" value="NZ_WOAA01000002.1"/>
</dbReference>
<sequence>MNAHVSIAGASVLGAPGIGRNAVWEGMRTARLMPTVRSYELYDGSIIAFPVYEIPPIHMRDWLPRSTCRWLEQEGLHQDPDFLLLLVASQLAMEDAGLTPDERSRAALVIGHENPGINRLIDKILQTGQRIFQQDEQPLVSFSQYKQDFFRLQTFPYLFYLAKALNIQGASYITNNACASGLYALELGRQLIHQGQAESAVVVCADYAHATEYLWLGDKGFHSPKKVLKPFDSGRDGSVLGDGAAAVVLRHPDFVDAFTPELGRYVGGAFRQDGWNLSLPHVTSHSYAEVITRAVRLLGEGPPDLLVPHGTGMPMWDAYEMAEIVRAFGELNIPLPRMTALKGYFGHTLGANSLVEIVCLLHSMAQGSIPPAANYESHNFKLDIPMVTQWERSNIRTAIKTVSAFGGFLAAGVFEQST</sequence>
<dbReference type="EMBL" id="WOAA01000002">
    <property type="protein sequence ID" value="MUG65259.1"/>
    <property type="molecule type" value="Genomic_DNA"/>
</dbReference>
<evidence type="ECO:0000313" key="6">
    <source>
        <dbReference type="Proteomes" id="UP000435177"/>
    </source>
</evidence>
<dbReference type="InterPro" id="IPR000794">
    <property type="entry name" value="Beta-ketoacyl_synthase"/>
</dbReference>
<gene>
    <name evidence="5" type="ORF">GNP94_04470</name>
</gene>
<proteinExistence type="inferred from homology"/>
<dbReference type="InterPro" id="IPR014031">
    <property type="entry name" value="Ketoacyl_synth_C"/>
</dbReference>
<keyword evidence="2 3" id="KW-0808">Transferase</keyword>
<evidence type="ECO:0000313" key="5">
    <source>
        <dbReference type="EMBL" id="MUG65259.1"/>
    </source>
</evidence>
<feature type="domain" description="Ketosynthase family 3 (KS3)" evidence="4">
    <location>
        <begin position="2"/>
        <end position="416"/>
    </location>
</feature>
<dbReference type="Pfam" id="PF02801">
    <property type="entry name" value="Ketoacyl-synt_C"/>
    <property type="match status" value="1"/>
</dbReference>
<evidence type="ECO:0000256" key="2">
    <source>
        <dbReference type="ARBA" id="ARBA00022679"/>
    </source>
</evidence>
<evidence type="ECO:0000256" key="1">
    <source>
        <dbReference type="ARBA" id="ARBA00008467"/>
    </source>
</evidence>
<dbReference type="InterPro" id="IPR020841">
    <property type="entry name" value="PKS_Beta-ketoAc_synthase_dom"/>
</dbReference>
<dbReference type="SMART" id="SM00825">
    <property type="entry name" value="PKS_KS"/>
    <property type="match status" value="1"/>
</dbReference>